<dbReference type="HOGENOM" id="CLU_128088_0_0_9"/>
<reference evidence="2 3" key="2">
    <citation type="journal article" date="2012" name="Stand. Genomic Sci.">
        <title>Complete genome sequence of the sulfate-reducing firmicute Desulfotomaculum ruminis type strain (DL(T)).</title>
        <authorList>
            <person name="Spring S."/>
            <person name="Visser M."/>
            <person name="Lu M."/>
            <person name="Copeland A."/>
            <person name="Lapidus A."/>
            <person name="Lucas S."/>
            <person name="Cheng J.F."/>
            <person name="Han C."/>
            <person name="Tapia R."/>
            <person name="Goodwin L.A."/>
            <person name="Pitluck S."/>
            <person name="Ivanova N."/>
            <person name="Land M."/>
            <person name="Hauser L."/>
            <person name="Larimer F."/>
            <person name="Rohde M."/>
            <person name="Goker M."/>
            <person name="Detter J.C."/>
            <person name="Kyrpides N.C."/>
            <person name="Woyke T."/>
            <person name="Schaap P.J."/>
            <person name="Plugge C.M."/>
            <person name="Muyzer G."/>
            <person name="Kuever J."/>
            <person name="Pereira I.A."/>
            <person name="Parshina S.N."/>
            <person name="Bernier-Latmani R."/>
            <person name="Stams A.J."/>
            <person name="Klenk H.P."/>
        </authorList>
    </citation>
    <scope>NUCLEOTIDE SEQUENCE [LARGE SCALE GENOMIC DNA]</scope>
    <source>
        <strain evidence="3">ATCC 23193 / DSM 2154 / NCIB 8452 / DL</strain>
    </source>
</reference>
<dbReference type="RefSeq" id="WP_013843517.1">
    <property type="nucleotide sequence ID" value="NC_015589.1"/>
</dbReference>
<name>F6DML0_DESRL</name>
<dbReference type="OrthoDB" id="9807423at2"/>
<dbReference type="AlphaFoldDB" id="F6DML0"/>
<dbReference type="STRING" id="696281.Desru_3568"/>
<sequence>MDEHNSEGCPEHIATLSLDCAAQKEIRRRSLVYICSPFAGDTKHNIIRVLGYCRFAVSKGFIPLAPHLHYPQFMDDSDQKERELGLYFALVLLSKCDQLWVFGHRVSDGMAQEISKAKKQGIPIRHFTEKCEEVQVT</sequence>
<reference evidence="3" key="1">
    <citation type="submission" date="2011-05" db="EMBL/GenBank/DDBJ databases">
        <title>Complete sequence of Desulfotomaculum ruminis DSM 2154.</title>
        <authorList>
            <person name="Lucas S."/>
            <person name="Copeland A."/>
            <person name="Lapidus A."/>
            <person name="Cheng J.-F."/>
            <person name="Goodwin L."/>
            <person name="Pitluck S."/>
            <person name="Lu M."/>
            <person name="Detter J.C."/>
            <person name="Han C."/>
            <person name="Tapia R."/>
            <person name="Land M."/>
            <person name="Hauser L."/>
            <person name="Kyrpides N."/>
            <person name="Ivanova N."/>
            <person name="Mikhailova N."/>
            <person name="Pagani I."/>
            <person name="Stams A.J.M."/>
            <person name="Plugge C.M."/>
            <person name="Muyzer G."/>
            <person name="Kuever J."/>
            <person name="Parshina S.N."/>
            <person name="Ivanova A.E."/>
            <person name="Nazina T.N."/>
            <person name="Brambilla E."/>
            <person name="Spring S."/>
            <person name="Klenk H.-P."/>
            <person name="Woyke T."/>
        </authorList>
    </citation>
    <scope>NUCLEOTIDE SEQUENCE [LARGE SCALE GENOMIC DNA]</scope>
    <source>
        <strain evidence="3">ATCC 23193 / DSM 2154 / NCIB 8452 / DL</strain>
    </source>
</reference>
<organism evidence="2 3">
    <name type="scientific">Desulforamulus ruminis (strain ATCC 23193 / DSM 2154 / NCIMB 8452 / DL)</name>
    <name type="common">Desulfotomaculum ruminis</name>
    <dbReference type="NCBI Taxonomy" id="696281"/>
    <lineage>
        <taxon>Bacteria</taxon>
        <taxon>Bacillati</taxon>
        <taxon>Bacillota</taxon>
        <taxon>Clostridia</taxon>
        <taxon>Eubacteriales</taxon>
        <taxon>Peptococcaceae</taxon>
        <taxon>Desulforamulus</taxon>
    </lineage>
</organism>
<dbReference type="Gene3D" id="3.40.50.10400">
    <property type="entry name" value="Hypothetical protein PA1492"/>
    <property type="match status" value="1"/>
</dbReference>
<dbReference type="EMBL" id="CP002780">
    <property type="protein sequence ID" value="AEG61771.1"/>
    <property type="molecule type" value="Genomic_DNA"/>
</dbReference>
<evidence type="ECO:0000313" key="3">
    <source>
        <dbReference type="Proteomes" id="UP000009234"/>
    </source>
</evidence>
<evidence type="ECO:0000313" key="2">
    <source>
        <dbReference type="EMBL" id="AEG61771.1"/>
    </source>
</evidence>
<dbReference type="eggNOG" id="ENOG5031NJV">
    <property type="taxonomic scope" value="Bacteria"/>
</dbReference>
<gene>
    <name evidence="2" type="ordered locus">Desru_3568</name>
</gene>
<feature type="domain" description="DUF7768" evidence="1">
    <location>
        <begin position="31"/>
        <end position="127"/>
    </location>
</feature>
<proteinExistence type="predicted"/>
<accession>F6DML0</accession>
<dbReference type="Proteomes" id="UP000009234">
    <property type="component" value="Chromosome"/>
</dbReference>
<evidence type="ECO:0000259" key="1">
    <source>
        <dbReference type="Pfam" id="PF24963"/>
    </source>
</evidence>
<dbReference type="InterPro" id="IPR056670">
    <property type="entry name" value="DUF7768"/>
</dbReference>
<dbReference type="KEGG" id="dru:Desru_3568"/>
<keyword evidence="3" id="KW-1185">Reference proteome</keyword>
<protein>
    <recommendedName>
        <fullName evidence="1">DUF7768 domain-containing protein</fullName>
    </recommendedName>
</protein>
<dbReference type="Pfam" id="PF24963">
    <property type="entry name" value="DUF7768"/>
    <property type="match status" value="1"/>
</dbReference>